<feature type="compositionally biased region" description="Polar residues" evidence="1">
    <location>
        <begin position="604"/>
        <end position="615"/>
    </location>
</feature>
<feature type="compositionally biased region" description="Polar residues" evidence="1">
    <location>
        <begin position="489"/>
        <end position="502"/>
    </location>
</feature>
<organism evidence="2 3">
    <name type="scientific">Caenorhabditis bovis</name>
    <dbReference type="NCBI Taxonomy" id="2654633"/>
    <lineage>
        <taxon>Eukaryota</taxon>
        <taxon>Metazoa</taxon>
        <taxon>Ecdysozoa</taxon>
        <taxon>Nematoda</taxon>
        <taxon>Chromadorea</taxon>
        <taxon>Rhabditida</taxon>
        <taxon>Rhabditina</taxon>
        <taxon>Rhabditomorpha</taxon>
        <taxon>Rhabditoidea</taxon>
        <taxon>Rhabditidae</taxon>
        <taxon>Peloderinae</taxon>
        <taxon>Caenorhabditis</taxon>
    </lineage>
</organism>
<dbReference type="Proteomes" id="UP000494206">
    <property type="component" value="Unassembled WGS sequence"/>
</dbReference>
<reference evidence="2 3" key="1">
    <citation type="submission" date="2020-04" db="EMBL/GenBank/DDBJ databases">
        <authorList>
            <person name="Laetsch R D."/>
            <person name="Stevens L."/>
            <person name="Kumar S."/>
            <person name="Blaxter L. M."/>
        </authorList>
    </citation>
    <scope>NUCLEOTIDE SEQUENCE [LARGE SCALE GENOMIC DNA]</scope>
</reference>
<feature type="compositionally biased region" description="Basic and acidic residues" evidence="1">
    <location>
        <begin position="664"/>
        <end position="673"/>
    </location>
</feature>
<name>A0A8S1FD66_9PELO</name>
<accession>A0A8S1FD66</accession>
<feature type="region of interest" description="Disordered" evidence="1">
    <location>
        <begin position="429"/>
        <end position="521"/>
    </location>
</feature>
<evidence type="ECO:0000256" key="1">
    <source>
        <dbReference type="SAM" id="MobiDB-lite"/>
    </source>
</evidence>
<feature type="region of interest" description="Disordered" evidence="1">
    <location>
        <begin position="214"/>
        <end position="244"/>
    </location>
</feature>
<sequence length="937" mass="104659">MEFRQDEAPVDSLNSQQPNEVNAFSSISPPWLESNANNPNVNESNLDLNECPTDAATGHKIITSFLITLLEFSQKFLRSSNQNQTVFLLQEPFFGLPINTAILNRLVQMPPLTTYLTQLKNSIENASSFSVTNIPYITFDPLCGSTLNEPRKIDLEELRELLLTSLTKQPFNFDMHFFVVMSAAFFLTFSYTEDEILEHWKSYDTTQMIPNVMHARDDSSSNSSERSQSHSNKPNEHDEKRDEFIMDDTETPIMLKYDIDILLMLLKTTHDKIKDHVGYTGSKLLPIVFNILEKFDQTQIYAPILYYITNNGDRDLRPTIEKIRGFAEFHINQKLDSGKRFDLLWNIEEEASLLNKLLDMVMRRAEESAKDEVVHKLHRSSLLDSLLDSLNAYGYSNLESVNNPSNSNRRDLFSVLFPGGHEARVLATIAHPSSRIPKARERSQGNQNKKKTSSSRQPIGATISESTRELIRKRFRTGESKHDHEKSQSRCYQSTKNYQNPSARAVAGTKRSRSSIDSAVSKKKCIDNNISEKSDSDRRNDRVEKVVEPPMKQVPTPQLDVLKAEAMKNQLSKSIKALVLGFLQSILNTQRTLCQPTTLPFATHRPANTENTNDLKGNKKDDRAGLNKTLNKPKVTMDDIIKRLEKRSGSMRPDTISVLKKMVERSGKPRENNNSDNISNGDASVNIADPPNADVVNISCIVLPPTIPAASQATPAIIEAPAVLPATTAIPENPAIPLATPAIQATPAVFPATTAIPEAPAALLATPAIQATPAVLSATPAIPETPAALLATPATRATLPASPVISVMTASPANTLSSQIEMEESDFDVDRFLEESVMNPVLHFTDMDVFEAITEFVIGQLDKFQNPNYSKVQWLSKQIYDLYRKSEDSMEPLLEFVYGKKDDMSRLERAVTFAKNVITLKSRANNVFAGYSSTPNK</sequence>
<feature type="compositionally biased region" description="Basic and acidic residues" evidence="1">
    <location>
        <begin position="233"/>
        <end position="244"/>
    </location>
</feature>
<feature type="compositionally biased region" description="Polar residues" evidence="1">
    <location>
        <begin position="12"/>
        <end position="28"/>
    </location>
</feature>
<feature type="compositionally biased region" description="Basic and acidic residues" evidence="1">
    <location>
        <begin position="616"/>
        <end position="625"/>
    </location>
</feature>
<evidence type="ECO:0000313" key="3">
    <source>
        <dbReference type="Proteomes" id="UP000494206"/>
    </source>
</evidence>
<feature type="region of interest" description="Disordered" evidence="1">
    <location>
        <begin position="604"/>
        <end position="627"/>
    </location>
</feature>
<proteinExistence type="predicted"/>
<feature type="compositionally biased region" description="Basic and acidic residues" evidence="1">
    <location>
        <begin position="466"/>
        <end position="488"/>
    </location>
</feature>
<protein>
    <submittedName>
        <fullName evidence="2">Uncharacterized protein</fullName>
    </submittedName>
</protein>
<dbReference type="EMBL" id="CADEPM010000010">
    <property type="protein sequence ID" value="CAB3410312.1"/>
    <property type="molecule type" value="Genomic_DNA"/>
</dbReference>
<comment type="caution">
    <text evidence="2">The sequence shown here is derived from an EMBL/GenBank/DDBJ whole genome shotgun (WGS) entry which is preliminary data.</text>
</comment>
<feature type="region of interest" description="Disordered" evidence="1">
    <location>
        <begin position="1"/>
        <end position="38"/>
    </location>
</feature>
<evidence type="ECO:0000313" key="2">
    <source>
        <dbReference type="EMBL" id="CAB3410312.1"/>
    </source>
</evidence>
<keyword evidence="3" id="KW-1185">Reference proteome</keyword>
<feature type="compositionally biased region" description="Low complexity" evidence="1">
    <location>
        <begin position="220"/>
        <end position="231"/>
    </location>
</feature>
<feature type="compositionally biased region" description="Polar residues" evidence="1">
    <location>
        <begin position="674"/>
        <end position="683"/>
    </location>
</feature>
<feature type="region of interest" description="Disordered" evidence="1">
    <location>
        <begin position="664"/>
        <end position="683"/>
    </location>
</feature>
<gene>
    <name evidence="2" type="ORF">CBOVIS_LOCUS11857</name>
</gene>
<dbReference type="AlphaFoldDB" id="A0A8S1FD66"/>